<organism evidence="2 3">
    <name type="scientific">Streptomyces oryzae</name>
    <dbReference type="NCBI Taxonomy" id="1434886"/>
    <lineage>
        <taxon>Bacteria</taxon>
        <taxon>Bacillati</taxon>
        <taxon>Actinomycetota</taxon>
        <taxon>Actinomycetes</taxon>
        <taxon>Kitasatosporales</taxon>
        <taxon>Streptomycetaceae</taxon>
        <taxon>Streptomyces</taxon>
    </lineage>
</organism>
<dbReference type="RefSeq" id="WP_209240153.1">
    <property type="nucleotide sequence ID" value="NZ_JADKMA010000069.1"/>
</dbReference>
<comment type="caution">
    <text evidence="2">The sequence shown here is derived from an EMBL/GenBank/DDBJ whole genome shotgun (WGS) entry which is preliminary data.</text>
</comment>
<protein>
    <submittedName>
        <fullName evidence="2">Uncharacterized protein</fullName>
    </submittedName>
</protein>
<name>A0ABS3XCI6_9ACTN</name>
<dbReference type="EMBL" id="JADKMA010000069">
    <property type="protein sequence ID" value="MBO8193091.1"/>
    <property type="molecule type" value="Genomic_DNA"/>
</dbReference>
<evidence type="ECO:0000256" key="1">
    <source>
        <dbReference type="SAM" id="SignalP"/>
    </source>
</evidence>
<feature type="chain" id="PRO_5045756679" evidence="1">
    <location>
        <begin position="20"/>
        <end position="62"/>
    </location>
</feature>
<evidence type="ECO:0000313" key="2">
    <source>
        <dbReference type="EMBL" id="MBO8193091.1"/>
    </source>
</evidence>
<proteinExistence type="predicted"/>
<reference evidence="2 3" key="1">
    <citation type="submission" date="2020-11" db="EMBL/GenBank/DDBJ databases">
        <title>Streptomyces spirodelae sp. nov., isolated from duckweed.</title>
        <authorList>
            <person name="Saimee Y."/>
            <person name="Duangmal K."/>
        </authorList>
    </citation>
    <scope>NUCLEOTIDE SEQUENCE [LARGE SCALE GENOMIC DNA]</scope>
    <source>
        <strain evidence="2 3">S16-07</strain>
    </source>
</reference>
<dbReference type="Proteomes" id="UP001519064">
    <property type="component" value="Unassembled WGS sequence"/>
</dbReference>
<gene>
    <name evidence="2" type="ORF">ITI46_15655</name>
</gene>
<feature type="signal peptide" evidence="1">
    <location>
        <begin position="1"/>
        <end position="19"/>
    </location>
</feature>
<accession>A0ABS3XCI6</accession>
<keyword evidence="1" id="KW-0732">Signal</keyword>
<evidence type="ECO:0000313" key="3">
    <source>
        <dbReference type="Proteomes" id="UP001519064"/>
    </source>
</evidence>
<sequence length="62" mass="6248">MFRRSALTLAALLATTVLAAAPAAAASAPKPHDLTPREQAALKVAEKLLTRVLGGVVNLGGS</sequence>
<keyword evidence="3" id="KW-1185">Reference proteome</keyword>